<accession>A0A164HY65</accession>
<comment type="caution">
    <text evidence="1">The sequence shown here is derived from an EMBL/GenBank/DDBJ whole genome shotgun (WGS) entry which is preliminary data.</text>
</comment>
<keyword evidence="2" id="KW-1185">Reference proteome</keyword>
<dbReference type="AlphaFoldDB" id="A0A164HY65"/>
<reference evidence="1 2" key="1">
    <citation type="submission" date="2016-04" db="EMBL/GenBank/DDBJ databases">
        <authorList>
            <person name="Evans L.H."/>
            <person name="Alamgir A."/>
            <person name="Owens N."/>
            <person name="Weber N.D."/>
            <person name="Virtaneva K."/>
            <person name="Barbian K."/>
            <person name="Babar A."/>
            <person name="Rosenke K."/>
        </authorList>
    </citation>
    <scope>NUCLEOTIDE SEQUENCE [LARGE SCALE GENOMIC DNA]</scope>
    <source>
        <strain evidence="1 2">IFM 0406</strain>
    </source>
</reference>
<gene>
    <name evidence="1" type="ORF">AWN90_14220</name>
</gene>
<sequence>MQGLIDQALHRLVLLLVAGSCLKPAQDLAEGAACALAGGLGGGGMRMLTLLHSERVDTCTPTLWTHADDVV</sequence>
<proteinExistence type="predicted"/>
<evidence type="ECO:0000313" key="1">
    <source>
        <dbReference type="EMBL" id="KZM68923.1"/>
    </source>
</evidence>
<evidence type="ECO:0000313" key="2">
    <source>
        <dbReference type="Proteomes" id="UP000076512"/>
    </source>
</evidence>
<name>A0A164HY65_9NOCA</name>
<organism evidence="1 2">
    <name type="scientific">Nocardia terpenica</name>
    <dbReference type="NCBI Taxonomy" id="455432"/>
    <lineage>
        <taxon>Bacteria</taxon>
        <taxon>Bacillati</taxon>
        <taxon>Actinomycetota</taxon>
        <taxon>Actinomycetes</taxon>
        <taxon>Mycobacteriales</taxon>
        <taxon>Nocardiaceae</taxon>
        <taxon>Nocardia</taxon>
    </lineage>
</organism>
<dbReference type="EMBL" id="LWGR01000021">
    <property type="protein sequence ID" value="KZM68923.1"/>
    <property type="molecule type" value="Genomic_DNA"/>
</dbReference>
<protein>
    <submittedName>
        <fullName evidence="1">Uncharacterized protein</fullName>
    </submittedName>
</protein>
<dbReference type="Proteomes" id="UP000076512">
    <property type="component" value="Unassembled WGS sequence"/>
</dbReference>